<accession>A0A6C0I793</accession>
<protein>
    <submittedName>
        <fullName evidence="1">Uncharacterized protein</fullName>
    </submittedName>
</protein>
<organism evidence="1">
    <name type="scientific">viral metagenome</name>
    <dbReference type="NCBI Taxonomy" id="1070528"/>
    <lineage>
        <taxon>unclassified sequences</taxon>
        <taxon>metagenomes</taxon>
        <taxon>organismal metagenomes</taxon>
    </lineage>
</organism>
<dbReference type="AlphaFoldDB" id="A0A6C0I793"/>
<evidence type="ECO:0000313" key="1">
    <source>
        <dbReference type="EMBL" id="QHT88888.1"/>
    </source>
</evidence>
<reference evidence="1" key="1">
    <citation type="journal article" date="2020" name="Nature">
        <title>Giant virus diversity and host interactions through global metagenomics.</title>
        <authorList>
            <person name="Schulz F."/>
            <person name="Roux S."/>
            <person name="Paez-Espino D."/>
            <person name="Jungbluth S."/>
            <person name="Walsh D.A."/>
            <person name="Denef V.J."/>
            <person name="McMahon K.D."/>
            <person name="Konstantinidis K.T."/>
            <person name="Eloe-Fadrosh E.A."/>
            <person name="Kyrpides N.C."/>
            <person name="Woyke T."/>
        </authorList>
    </citation>
    <scope>NUCLEOTIDE SEQUENCE</scope>
    <source>
        <strain evidence="1">GVMAG-M-3300023184-51</strain>
    </source>
</reference>
<name>A0A6C0I793_9ZZZZ</name>
<proteinExistence type="predicted"/>
<dbReference type="EMBL" id="MN740125">
    <property type="protein sequence ID" value="QHT88888.1"/>
    <property type="molecule type" value="Genomic_DNA"/>
</dbReference>
<sequence length="187" mass="21544">MSAFNLSAIGLSADSTFVAEFEVIFSSYEAIKTAVGEYCQNDYKTDPAEDFEHEYKMHELPESCIIEYRNCAYKITPSSDDATKFAVSAHTYFDAKRLECFKACLTAFLRDLCENLDRQYQESSSLEEAVASSNEVEVEEEAQVDTWIDKYIEDNRIRSSKPEQEKNQLILDEDEDIYVYDGINIYE</sequence>